<proteinExistence type="predicted"/>
<keyword evidence="2" id="KW-1185">Reference proteome</keyword>
<accession>A0A8R1Z0D2</accession>
<organism evidence="1 2">
    <name type="scientific">Pristionchus pacificus</name>
    <name type="common">Parasitic nematode worm</name>
    <dbReference type="NCBI Taxonomy" id="54126"/>
    <lineage>
        <taxon>Eukaryota</taxon>
        <taxon>Metazoa</taxon>
        <taxon>Ecdysozoa</taxon>
        <taxon>Nematoda</taxon>
        <taxon>Chromadorea</taxon>
        <taxon>Rhabditida</taxon>
        <taxon>Rhabditina</taxon>
        <taxon>Diplogasteromorpha</taxon>
        <taxon>Diplogasteroidea</taxon>
        <taxon>Neodiplogasteridae</taxon>
        <taxon>Pristionchus</taxon>
    </lineage>
</organism>
<dbReference type="EnsemblMetazoa" id="PPA44940.1">
    <property type="protein sequence ID" value="PPA44940.1"/>
    <property type="gene ID" value="WBGene00283309"/>
</dbReference>
<dbReference type="AlphaFoldDB" id="A0A2A6BZ52"/>
<accession>A0A2A6BZ52</accession>
<reference evidence="2" key="1">
    <citation type="journal article" date="2008" name="Nat. Genet.">
        <title>The Pristionchus pacificus genome provides a unique perspective on nematode lifestyle and parasitism.</title>
        <authorList>
            <person name="Dieterich C."/>
            <person name="Clifton S.W."/>
            <person name="Schuster L.N."/>
            <person name="Chinwalla A."/>
            <person name="Delehaunty K."/>
            <person name="Dinkelacker I."/>
            <person name="Fulton L."/>
            <person name="Fulton R."/>
            <person name="Godfrey J."/>
            <person name="Minx P."/>
            <person name="Mitreva M."/>
            <person name="Roeseler W."/>
            <person name="Tian H."/>
            <person name="Witte H."/>
            <person name="Yang S.P."/>
            <person name="Wilson R.K."/>
            <person name="Sommer R.J."/>
        </authorList>
    </citation>
    <scope>NUCLEOTIDE SEQUENCE [LARGE SCALE GENOMIC DNA]</scope>
    <source>
        <strain evidence="2">PS312</strain>
    </source>
</reference>
<evidence type="ECO:0000313" key="1">
    <source>
        <dbReference type="EnsemblMetazoa" id="PPA44940.1"/>
    </source>
</evidence>
<evidence type="ECO:0000313" key="2">
    <source>
        <dbReference type="Proteomes" id="UP000005239"/>
    </source>
</evidence>
<reference evidence="1" key="2">
    <citation type="submission" date="2022-06" db="UniProtKB">
        <authorList>
            <consortium name="EnsemblMetazoa"/>
        </authorList>
    </citation>
    <scope>IDENTIFICATION</scope>
    <source>
        <strain evidence="1">PS312</strain>
    </source>
</reference>
<sequence>MLNLNNPIFRNMGNKYDRAQNTSTIDYCIGSRMSLIRNEQVTACCEKGMQRHFLILLMPTTMA</sequence>
<gene>
    <name evidence="1" type="primary">WBGene00283309</name>
</gene>
<dbReference type="Proteomes" id="UP000005239">
    <property type="component" value="Unassembled WGS sequence"/>
</dbReference>
<protein>
    <submittedName>
        <fullName evidence="1">Uncharacterized protein</fullName>
    </submittedName>
</protein>
<name>A0A2A6BZ52_PRIPA</name>